<dbReference type="RefSeq" id="WP_169945801.1">
    <property type="nucleotide sequence ID" value="NZ_CP053015.1"/>
</dbReference>
<evidence type="ECO:0000313" key="4">
    <source>
        <dbReference type="Proteomes" id="UP000503018"/>
    </source>
</evidence>
<dbReference type="EMBL" id="CP053015">
    <property type="protein sequence ID" value="QJQ32489.1"/>
    <property type="molecule type" value="Genomic_DNA"/>
</dbReference>
<dbReference type="AlphaFoldDB" id="A0A6M4AWR2"/>
<accession>A0A6M4AWR2</accession>
<feature type="coiled-coil region" evidence="1">
    <location>
        <begin position="31"/>
        <end position="58"/>
    </location>
</feature>
<feature type="chain" id="PRO_5026894328" description="Porin" evidence="2">
    <location>
        <begin position="24"/>
        <end position="529"/>
    </location>
</feature>
<dbReference type="SUPFAM" id="SSF56935">
    <property type="entry name" value="Porins"/>
    <property type="match status" value="1"/>
</dbReference>
<dbReference type="Pfam" id="PF07396">
    <property type="entry name" value="Porin_O_P"/>
    <property type="match status" value="1"/>
</dbReference>
<organism evidence="3 4">
    <name type="scientific">Sphingomonas lacunae</name>
    <dbReference type="NCBI Taxonomy" id="2698828"/>
    <lineage>
        <taxon>Bacteria</taxon>
        <taxon>Pseudomonadati</taxon>
        <taxon>Pseudomonadota</taxon>
        <taxon>Alphaproteobacteria</taxon>
        <taxon>Sphingomonadales</taxon>
        <taxon>Sphingomonadaceae</taxon>
        <taxon>Sphingomonas</taxon>
    </lineage>
</organism>
<gene>
    <name evidence="3" type="ORF">GV829_08535</name>
</gene>
<sequence>MIVRNWLLCGAAVAALAGSPATAQTMSAEDAALLRAQIDALRAQVEALEARLDAVQAAPVADPAPSPAPSIAVAASPAPASPAPPQINTAWRGAPEFSGEGGWSFKPRGRFLVDTGNVSAPDGIEATTRNLGYNTRVRRVRLGFEGTVPGGFGYKVETDLSNSSVGFGDVWITYAPSPEWLVRLGNFEPLNGMEQISSSNFVTTLERASFNEAFLNNRRLGAAVGWYDSGDELRVDVGLFANHAIDSSLDNAGWQASARATWAPAIGNGRLHLGGSIQFREFAANNGGVANTSGGAFAVNQLARYRARPGSVLTDVRFVDTASFAASSDRIIGLEAAVIFPGVYAAGEMQWLSANAYAPGGRASGLDAFTNGNTAITPAGNPTFSGGYAEIGWFITGESRGYGKGLWQRTRVRNPVHRGGSGAWQLAMRYDWLDLTDANLTGASTTDFATGNTSLAAVNSRLGRGGSQETLSFAINWQPVDYVRLMLDWNHAMIEGGPLAALARPTSTDPINQRSYSVDTVAARMQIDF</sequence>
<dbReference type="KEGG" id="slan:GV829_08535"/>
<feature type="signal peptide" evidence="2">
    <location>
        <begin position="1"/>
        <end position="23"/>
    </location>
</feature>
<dbReference type="Proteomes" id="UP000503018">
    <property type="component" value="Chromosome"/>
</dbReference>
<protein>
    <recommendedName>
        <fullName evidence="5">Porin</fullName>
    </recommendedName>
</protein>
<evidence type="ECO:0008006" key="5">
    <source>
        <dbReference type="Google" id="ProtNLM"/>
    </source>
</evidence>
<evidence type="ECO:0000256" key="1">
    <source>
        <dbReference type="SAM" id="Coils"/>
    </source>
</evidence>
<name>A0A6M4AWR2_9SPHN</name>
<proteinExistence type="predicted"/>
<evidence type="ECO:0000256" key="2">
    <source>
        <dbReference type="SAM" id="SignalP"/>
    </source>
</evidence>
<dbReference type="InterPro" id="IPR023614">
    <property type="entry name" value="Porin_dom_sf"/>
</dbReference>
<reference evidence="3 4" key="1">
    <citation type="submission" date="2020-01" db="EMBL/GenBank/DDBJ databases">
        <title>Sphingomonas sp. strain CSW-10.</title>
        <authorList>
            <person name="Chen W.-M."/>
        </authorList>
    </citation>
    <scope>NUCLEOTIDE SEQUENCE [LARGE SCALE GENOMIC DNA]</scope>
    <source>
        <strain evidence="3 4">CSW-10</strain>
    </source>
</reference>
<dbReference type="InterPro" id="IPR010870">
    <property type="entry name" value="Porin_O/P"/>
</dbReference>
<keyword evidence="2" id="KW-0732">Signal</keyword>
<keyword evidence="4" id="KW-1185">Reference proteome</keyword>
<keyword evidence="1" id="KW-0175">Coiled coil</keyword>
<evidence type="ECO:0000313" key="3">
    <source>
        <dbReference type="EMBL" id="QJQ32489.1"/>
    </source>
</evidence>
<dbReference type="Gene3D" id="2.40.160.10">
    <property type="entry name" value="Porin"/>
    <property type="match status" value="1"/>
</dbReference>